<protein>
    <submittedName>
        <fullName evidence="1">Uncharacterized protein</fullName>
    </submittedName>
</protein>
<proteinExistence type="predicted"/>
<reference evidence="1 2" key="1">
    <citation type="submission" date="2024-09" db="EMBL/GenBank/DDBJ databases">
        <title>Chromosome-scale assembly of Riccia sorocarpa.</title>
        <authorList>
            <person name="Paukszto L."/>
        </authorList>
    </citation>
    <scope>NUCLEOTIDE SEQUENCE [LARGE SCALE GENOMIC DNA]</scope>
    <source>
        <strain evidence="1">LP-2024</strain>
        <tissue evidence="1">Aerial parts of the thallus</tissue>
    </source>
</reference>
<evidence type="ECO:0000313" key="2">
    <source>
        <dbReference type="Proteomes" id="UP001633002"/>
    </source>
</evidence>
<evidence type="ECO:0000313" key="1">
    <source>
        <dbReference type="EMBL" id="KAL3700203.1"/>
    </source>
</evidence>
<accession>A0ABD3I968</accession>
<dbReference type="AlphaFoldDB" id="A0ABD3I968"/>
<gene>
    <name evidence="1" type="ORF">R1sor_018225</name>
</gene>
<name>A0ABD3I968_9MARC</name>
<dbReference type="Proteomes" id="UP001633002">
    <property type="component" value="Unassembled WGS sequence"/>
</dbReference>
<sequence length="143" mass="15763">MEEREKGKLRPHIEQLVFAEDTPIEQIIKVGEIHTKGRQKSRQMMKRRLKTMRIGMLGDLRGRPIRRIVTTDKMGVLPDTGQSVGGPSSEAVHLLKEWVNYMTSSGLKITDPGTMGVGMGVSLEQGMAIELLPKGQAVAVALT</sequence>
<comment type="caution">
    <text evidence="1">The sequence shown here is derived from an EMBL/GenBank/DDBJ whole genome shotgun (WGS) entry which is preliminary data.</text>
</comment>
<keyword evidence="2" id="KW-1185">Reference proteome</keyword>
<organism evidence="1 2">
    <name type="scientific">Riccia sorocarpa</name>
    <dbReference type="NCBI Taxonomy" id="122646"/>
    <lineage>
        <taxon>Eukaryota</taxon>
        <taxon>Viridiplantae</taxon>
        <taxon>Streptophyta</taxon>
        <taxon>Embryophyta</taxon>
        <taxon>Marchantiophyta</taxon>
        <taxon>Marchantiopsida</taxon>
        <taxon>Marchantiidae</taxon>
        <taxon>Marchantiales</taxon>
        <taxon>Ricciaceae</taxon>
        <taxon>Riccia</taxon>
    </lineage>
</organism>
<dbReference type="EMBL" id="JBJQOH010000001">
    <property type="protein sequence ID" value="KAL3700203.1"/>
    <property type="molecule type" value="Genomic_DNA"/>
</dbReference>